<dbReference type="Proteomes" id="UP000290287">
    <property type="component" value="Unassembled WGS sequence"/>
</dbReference>
<dbReference type="InterPro" id="IPR044016">
    <property type="entry name" value="Big_13"/>
</dbReference>
<dbReference type="RefSeq" id="WP_129122908.1">
    <property type="nucleotide sequence ID" value="NZ_PEIB01000018.1"/>
</dbReference>
<name>A0A4V1LSQ9_9GAMM</name>
<feature type="domain" description="Bacterial Ig-like" evidence="2">
    <location>
        <begin position="1163"/>
        <end position="1235"/>
    </location>
</feature>
<comment type="caution">
    <text evidence="3">The sequence shown here is derived from an EMBL/GenBank/DDBJ whole genome shotgun (WGS) entry which is preliminary data.</text>
</comment>
<dbReference type="OrthoDB" id="8612583at2"/>
<proteinExistence type="predicted"/>
<feature type="domain" description="Bacterial Ig-like" evidence="2">
    <location>
        <begin position="1240"/>
        <end position="1336"/>
    </location>
</feature>
<feature type="domain" description="Bacterial Ig-like" evidence="2">
    <location>
        <begin position="320"/>
        <end position="414"/>
    </location>
</feature>
<dbReference type="NCBIfam" id="NF033510">
    <property type="entry name" value="Ca_tandemer"/>
    <property type="match status" value="5"/>
</dbReference>
<feature type="domain" description="Bacterial Ig-like" evidence="2">
    <location>
        <begin position="212"/>
        <end position="313"/>
    </location>
</feature>
<feature type="region of interest" description="Disordered" evidence="1">
    <location>
        <begin position="2121"/>
        <end position="2149"/>
    </location>
</feature>
<feature type="domain" description="Bacterial Ig-like" evidence="2">
    <location>
        <begin position="1472"/>
        <end position="1546"/>
    </location>
</feature>
<feature type="domain" description="Bacterial Ig-like" evidence="2">
    <location>
        <begin position="1355"/>
        <end position="1443"/>
    </location>
</feature>
<feature type="domain" description="Bacterial Ig-like" evidence="2">
    <location>
        <begin position="529"/>
        <end position="611"/>
    </location>
</feature>
<sequence>MGNTASQTLDVTIDLQVPEATVAGLDSDSDSGEAGDQLTNVTRPTIEGTAEQDSRVEITVGNQTYLATRDGDKWTYMFDEIDSDGVVNYTVKVTDAAGNSTVETNTLTIDTATHLTVKLSTESDPEQDGYTNASHPKIEFTQEQGATVNVVVTNTATSVVFGNWSYSQESTSWHIAPEIPEGTYLFKVTATDKAGNTEIVEQTYTVDRTNPEKPTAGLSAGFDTGSDTADTITNADQPRFSGNAEPHAKVTFTLNPGQADEVVKVIQTDESGDWSYQLASKLTEDKTYDYTVVAQDRAGNTSVETDGQFTLDTEAPSFSSLYAEDGSNQQLTDWTSKEDAADFSIKGQVAGESGVSSVKLTINGSEIIKQDTLTNGQFTIELNNNLPEGNHTLRFEVEDLAGNVFTKVQTLVIDRSCDLTAKYLGTDTGESNKDGITFDKTPTFTGTTDKNATVFIVLTGGTDNQKYEFETTADDEGNWEYQTDVELSDQDYTWTIHATDPYGNTSESETGNLTIDTVAATFDFRLDSSHDPDGDSITKDRELTFSGLTSEPNCTVKLYLVDGEDPITVKSNADGNFTLTTETLDFQVYDYRVVVTDIAGNESERTGSFTVLPENLDLTVNLDINDNTGAVDDQANPITSVTSPRIHGVASPEATITIKVIDKDNGNNVVHTLTTTADRTGLWDFDLPTLSDNGYAIEVNAVKGDYNQTVTMPLTIDTANNLTFELENDTSDGLDITYANPVKISGQSDPGSTVTVEVGGEKYIAYANESTGYYSVFVTALGNGEHTYTVKSVDKAGNVAGYDGGEITDGAAGVGSFEIDREAPIITANLENDSNIADDGITKNANPIFKGTVTGTYESIYIDLGTSKHYIFKKGTGAVDLVDEYGNWTIELPNQEAGTYNYKIVATDLANNKAEIGGILRIKTDIKFEYSLDEGQDGVSANDLITNNTQLEFSGLTDPKNKVIAKLYGPGDTLLDTLEDTASNSGSYNINFPQTLNDGVYRVVFTVSDLAGNEETFNVTNITLDTTIGNLTVGLDQSAETGDTELFSNANNDGITSRTNPIIAGQGEAEAKIHLIVRDENDNIVLENDTYVSKDGTWSYQMQGLTDGGYSIQATMSDRAGNETVSPVTYDIEVKTSAPSLTWNIVEDTDNSAIISEAEYKAATQEGILTFTGTGDSGDKVLVVIGGQEYYADVGSNGQWSLKTDKLPDLKYPFTVQAIDVAGNITTQEGEIIVDSGISLELDLADDTYLQGDYKTNIDNPNISITTEKDNELTFILRDSNNNIIKQETFVADSTSFNWKMPDGYTYVDGNYSLEVQATDVAGNETTQTINYTVDTTIATASGITVGYNQWGHHHTGADDGVYYTNMKNPDLRIKTDSDTVRVWIKTEDGTTSTSSDRVGGAFTLHVPGSLSGGSESQADTHTVTVIQIDAAGNKTEQDVQLSIKNYNMPFSWQLEGFNKEGGLHHGNLEGTPVLKGECTPGLTVVVRLSGNGVSTTLTALVDDDGNWEVDFPREFQDGVYTMHLDVSDKWHNMDFSHNNLIAIDTFAPAFDYGASGDLDEGNDVLLNTNSGTLSGDIEPGATLVLVIGYGSESPTEVTITPSENAWELDLSSLNLTEGVVNNLALIATDKAGNVTTKAFDLKVDMQVEQLTYSIEDTGSDTTDGVTSNSTISIAGLEAMAVWEYSIDGGITWELGVGASFDVSQGNYEAGDIQIRQTDMAQNVAVTELPALTFDLTLPAATVSLNDLGASDSDNISKSGTITLDNFGEGETWEYNLLFGYGDWVTGEGNSFELAEGNYGASQIQVRITDPAGNVSLKLLSEMSIDKSITALSLDIASVDSADSDFNTRDGVFTVSSVEAGGSWQYSTDGGNNWHSGTGNQFALSAQGSYEKDAIQIKHIDVAGNEKVTVYPHAITYSNLNVQSISTANDSVTEGSKDALSWTVEFDGQHAGTHSLSLQFTGTDGFDSNDVERLEVTYMLNGQSFTDTVSFTDIGDVEWTIPESAEQATFNLFTQQDGKLEGNKSITLNAAVDDDGSWVMADKAATINDDDAVSISAQEDSNTADFITNSTTPTFEGEVEPAPPSALQSMERKWQQELLIILMAASSLMYRSQPVSVKIATTTRSQSATRKMSVGRLKASPQRKQAASR</sequence>
<accession>A0A4V1LSQ9</accession>
<evidence type="ECO:0000256" key="1">
    <source>
        <dbReference type="SAM" id="MobiDB-lite"/>
    </source>
</evidence>
<organism evidence="3 4">
    <name type="scientific">Veronia nyctiphanis</name>
    <dbReference type="NCBI Taxonomy" id="1278244"/>
    <lineage>
        <taxon>Bacteria</taxon>
        <taxon>Pseudomonadati</taxon>
        <taxon>Pseudomonadota</taxon>
        <taxon>Gammaproteobacteria</taxon>
        <taxon>Vibrionales</taxon>
        <taxon>Vibrionaceae</taxon>
        <taxon>Veronia</taxon>
    </lineage>
</organism>
<keyword evidence="4" id="KW-1185">Reference proteome</keyword>
<feature type="domain" description="Bacterial Ig-like" evidence="2">
    <location>
        <begin position="1050"/>
        <end position="1127"/>
    </location>
</feature>
<reference evidence="3 4" key="1">
    <citation type="submission" date="2017-10" db="EMBL/GenBank/DDBJ databases">
        <title>Nyctiphanis sp. nov., isolated from the stomach of the euphausiid Nyctiphanes simplex (Hansen, 1911) in the Gulf of California.</title>
        <authorList>
            <person name="Gomez-Gil B."/>
            <person name="Aguilar-Mendez M."/>
            <person name="Lopez-Cortes A."/>
            <person name="Gomez-Gutierrez J."/>
            <person name="Roque A."/>
            <person name="Lang E."/>
            <person name="Gonzalez-Castillo A."/>
        </authorList>
    </citation>
    <scope>NUCLEOTIDE SEQUENCE [LARGE SCALE GENOMIC DNA]</scope>
    <source>
        <strain evidence="3 4">CAIM 600</strain>
    </source>
</reference>
<dbReference type="EMBL" id="PEIB01000018">
    <property type="protein sequence ID" value="RXJ72558.1"/>
    <property type="molecule type" value="Genomic_DNA"/>
</dbReference>
<dbReference type="Gene3D" id="2.60.40.10">
    <property type="entry name" value="Immunoglobulins"/>
    <property type="match status" value="16"/>
</dbReference>
<feature type="domain" description="Bacterial Ig-like" evidence="2">
    <location>
        <begin position="823"/>
        <end position="915"/>
    </location>
</feature>
<feature type="domain" description="Bacterial Ig-like" evidence="2">
    <location>
        <begin position="21"/>
        <end position="111"/>
    </location>
</feature>
<dbReference type="Pfam" id="PF19077">
    <property type="entry name" value="Big_13"/>
    <property type="match status" value="14"/>
</dbReference>
<feature type="compositionally biased region" description="Polar residues" evidence="1">
    <location>
        <begin position="2121"/>
        <end position="2130"/>
    </location>
</feature>
<feature type="domain" description="Bacterial Ig-like" evidence="2">
    <location>
        <begin position="425"/>
        <end position="517"/>
    </location>
</feature>
<feature type="domain" description="Bacterial Ig-like" evidence="2">
    <location>
        <begin position="728"/>
        <end position="803"/>
    </location>
</feature>
<protein>
    <recommendedName>
        <fullName evidence="2">Bacterial Ig-like domain-containing protein</fullName>
    </recommendedName>
</protein>
<feature type="domain" description="Bacterial Ig-like" evidence="2">
    <location>
        <begin position="931"/>
        <end position="1026"/>
    </location>
</feature>
<feature type="domain" description="Bacterial Ig-like" evidence="2">
    <location>
        <begin position="124"/>
        <end position="207"/>
    </location>
</feature>
<gene>
    <name evidence="3" type="ORF">CS022_14700</name>
</gene>
<evidence type="ECO:0000259" key="2">
    <source>
        <dbReference type="Pfam" id="PF19077"/>
    </source>
</evidence>
<dbReference type="InterPro" id="IPR013783">
    <property type="entry name" value="Ig-like_fold"/>
</dbReference>
<evidence type="ECO:0000313" key="4">
    <source>
        <dbReference type="Proteomes" id="UP000290287"/>
    </source>
</evidence>
<evidence type="ECO:0000313" key="3">
    <source>
        <dbReference type="EMBL" id="RXJ72558.1"/>
    </source>
</evidence>